<sequence>MTTTSRPSSTAAPAGPRLKRSLGTPSLLLFGLAYMLPLAVFTTYGLVTETTGGHLAGAYFVTTIAMLFTAGSYASMVRAYPVAGSAYTYTQRTFGRHLGFLTGWTLLLDYLALPLLNYLVIGIYLNAAFPAVPAWVWVVGSVVVVTLLNVIGITLVSSANLALVGVQIVFIVVFVATGIAYLSGGATVPNLLDPFFSGDATLGGIAAGAAILALAFLGFDAVSTLSEEAKDARKSIPRAIILCTLVGGLLFIVTAYVAGLVFPDFANFTDTDSAPLDVMTRVGGGALFTFFTAAYIAGSFASAMTSQASVARILFAMGRDGQLPRRVFAAIHPRFKTPWLAVLIVGVVGLVGALLLPLDVAASVISFGALVAFSFVNLAVIKHYLIDQRERGARAVLTHLIAPLIGFALTVWLWTSLSPTTFIAGGIWVAIGVVLLAILTGGFRRKPPAMDFSEDDPAPLLES</sequence>
<feature type="transmembrane region" description="Helical" evidence="5">
    <location>
        <begin position="202"/>
        <end position="219"/>
    </location>
</feature>
<feature type="transmembrane region" description="Helical" evidence="5">
    <location>
        <begin position="397"/>
        <end position="415"/>
    </location>
</feature>
<dbReference type="EMBL" id="JACCBJ010000001">
    <property type="protein sequence ID" value="NYD76208.1"/>
    <property type="molecule type" value="Genomic_DNA"/>
</dbReference>
<keyword evidence="4 5" id="KW-0472">Membrane</keyword>
<dbReference type="PIRSF" id="PIRSF006060">
    <property type="entry name" value="AA_transporter"/>
    <property type="match status" value="1"/>
</dbReference>
<keyword evidence="3 5" id="KW-1133">Transmembrane helix</keyword>
<feature type="transmembrane region" description="Helical" evidence="5">
    <location>
        <begin position="421"/>
        <end position="443"/>
    </location>
</feature>
<evidence type="ECO:0000256" key="1">
    <source>
        <dbReference type="ARBA" id="ARBA00004141"/>
    </source>
</evidence>
<feature type="transmembrane region" description="Helical" evidence="5">
    <location>
        <begin position="58"/>
        <end position="77"/>
    </location>
</feature>
<dbReference type="RefSeq" id="WP_179457930.1">
    <property type="nucleotide sequence ID" value="NZ_BAAAPX010000001.1"/>
</dbReference>
<dbReference type="AlphaFoldDB" id="A0A852T3H4"/>
<evidence type="ECO:0000256" key="5">
    <source>
        <dbReference type="SAM" id="Phobius"/>
    </source>
</evidence>
<evidence type="ECO:0000256" key="3">
    <source>
        <dbReference type="ARBA" id="ARBA00022989"/>
    </source>
</evidence>
<dbReference type="PANTHER" id="PTHR42770:SF8">
    <property type="entry name" value="PUTRESCINE IMPORTER PUUP"/>
    <property type="match status" value="1"/>
</dbReference>
<feature type="transmembrane region" description="Helical" evidence="5">
    <location>
        <begin position="135"/>
        <end position="156"/>
    </location>
</feature>
<reference evidence="7 8" key="1">
    <citation type="submission" date="2020-07" db="EMBL/GenBank/DDBJ databases">
        <title>Sequencing the genomes of 1000 actinobacteria strains.</title>
        <authorList>
            <person name="Klenk H.-P."/>
        </authorList>
    </citation>
    <scope>NUCLEOTIDE SEQUENCE [LARGE SCALE GENOMIC DNA]</scope>
    <source>
        <strain evidence="7 8">DSM 23871</strain>
    </source>
</reference>
<dbReference type="Pfam" id="PF00324">
    <property type="entry name" value="AA_permease"/>
    <property type="match status" value="1"/>
</dbReference>
<organism evidence="7 8">
    <name type="scientific">Leifsonia soli</name>
    <dbReference type="NCBI Taxonomy" id="582665"/>
    <lineage>
        <taxon>Bacteria</taxon>
        <taxon>Bacillati</taxon>
        <taxon>Actinomycetota</taxon>
        <taxon>Actinomycetes</taxon>
        <taxon>Micrococcales</taxon>
        <taxon>Microbacteriaceae</taxon>
        <taxon>Leifsonia</taxon>
    </lineage>
</organism>
<dbReference type="Proteomes" id="UP000589620">
    <property type="component" value="Unassembled WGS sequence"/>
</dbReference>
<keyword evidence="8" id="KW-1185">Reference proteome</keyword>
<feature type="transmembrane region" description="Helical" evidence="5">
    <location>
        <begin position="161"/>
        <end position="182"/>
    </location>
</feature>
<feature type="transmembrane region" description="Helical" evidence="5">
    <location>
        <begin position="282"/>
        <end position="303"/>
    </location>
</feature>
<evidence type="ECO:0000259" key="6">
    <source>
        <dbReference type="Pfam" id="PF00324"/>
    </source>
</evidence>
<evidence type="ECO:0000256" key="4">
    <source>
        <dbReference type="ARBA" id="ARBA00023136"/>
    </source>
</evidence>
<feature type="transmembrane region" description="Helical" evidence="5">
    <location>
        <begin position="27"/>
        <end position="46"/>
    </location>
</feature>
<comment type="subcellular location">
    <subcellularLocation>
        <location evidence="1">Membrane</location>
        <topology evidence="1">Multi-pass membrane protein</topology>
    </subcellularLocation>
</comment>
<evidence type="ECO:0000313" key="8">
    <source>
        <dbReference type="Proteomes" id="UP000589620"/>
    </source>
</evidence>
<proteinExistence type="predicted"/>
<evidence type="ECO:0000256" key="2">
    <source>
        <dbReference type="ARBA" id="ARBA00022692"/>
    </source>
</evidence>
<dbReference type="GO" id="GO:0055085">
    <property type="term" value="P:transmembrane transport"/>
    <property type="evidence" value="ECO:0007669"/>
    <property type="project" value="InterPro"/>
</dbReference>
<dbReference type="PANTHER" id="PTHR42770">
    <property type="entry name" value="AMINO ACID TRANSPORTER-RELATED"/>
    <property type="match status" value="1"/>
</dbReference>
<name>A0A852T3H4_9MICO</name>
<evidence type="ECO:0000313" key="7">
    <source>
        <dbReference type="EMBL" id="NYD76208.1"/>
    </source>
</evidence>
<dbReference type="Gene3D" id="1.20.1740.10">
    <property type="entry name" value="Amino acid/polyamine transporter I"/>
    <property type="match status" value="1"/>
</dbReference>
<comment type="caution">
    <text evidence="7">The sequence shown here is derived from an EMBL/GenBank/DDBJ whole genome shotgun (WGS) entry which is preliminary data.</text>
</comment>
<protein>
    <submittedName>
        <fullName evidence="7">Amino acid transporter</fullName>
    </submittedName>
</protein>
<feature type="transmembrane region" description="Helical" evidence="5">
    <location>
        <begin position="239"/>
        <end position="262"/>
    </location>
</feature>
<feature type="transmembrane region" description="Helical" evidence="5">
    <location>
        <begin position="339"/>
        <end position="358"/>
    </location>
</feature>
<feature type="transmembrane region" description="Helical" evidence="5">
    <location>
        <begin position="98"/>
        <end position="123"/>
    </location>
</feature>
<accession>A0A852T3H4</accession>
<feature type="domain" description="Amino acid permease/ SLC12A" evidence="6">
    <location>
        <begin position="28"/>
        <end position="428"/>
    </location>
</feature>
<gene>
    <name evidence="7" type="ORF">BJ963_003727</name>
</gene>
<keyword evidence="2 5" id="KW-0812">Transmembrane</keyword>
<dbReference type="InterPro" id="IPR004841">
    <property type="entry name" value="AA-permease/SLC12A_dom"/>
</dbReference>
<dbReference type="GO" id="GO:0016020">
    <property type="term" value="C:membrane"/>
    <property type="evidence" value="ECO:0007669"/>
    <property type="project" value="UniProtKB-SubCell"/>
</dbReference>
<dbReference type="InterPro" id="IPR050367">
    <property type="entry name" value="APC_superfamily"/>
</dbReference>
<feature type="transmembrane region" description="Helical" evidence="5">
    <location>
        <begin position="364"/>
        <end position="385"/>
    </location>
</feature>